<proteinExistence type="predicted"/>
<protein>
    <submittedName>
        <fullName evidence="1">Uncharacterized protein</fullName>
    </submittedName>
</protein>
<accession>A0A6I1FIX1</accession>
<dbReference type="EMBL" id="WEIO01000008">
    <property type="protein sequence ID" value="KAB7705636.1"/>
    <property type="molecule type" value="Genomic_DNA"/>
</dbReference>
<dbReference type="Proteomes" id="UP000429595">
    <property type="component" value="Unassembled WGS sequence"/>
</dbReference>
<name>A0A6I1FIX1_9BACI</name>
<evidence type="ECO:0000313" key="2">
    <source>
        <dbReference type="Proteomes" id="UP000429595"/>
    </source>
</evidence>
<dbReference type="AlphaFoldDB" id="A0A6I1FIX1"/>
<gene>
    <name evidence="1" type="ORF">F9802_13990</name>
</gene>
<evidence type="ECO:0000313" key="1">
    <source>
        <dbReference type="EMBL" id="KAB7705636.1"/>
    </source>
</evidence>
<sequence>MEQKVKGLTGEKIGKWTVVEFSYSAANEEGRVVPHLRVACECGTSKILSIEVLRSGDCDSESCGCIA</sequence>
<keyword evidence="2" id="KW-1185">Reference proteome</keyword>
<comment type="caution">
    <text evidence="1">The sequence shown here is derived from an EMBL/GenBank/DDBJ whole genome shotgun (WGS) entry which is preliminary data.</text>
</comment>
<organism evidence="1 2">
    <name type="scientific">Bacillus aerolatus</name>
    <dbReference type="NCBI Taxonomy" id="2653354"/>
    <lineage>
        <taxon>Bacteria</taxon>
        <taxon>Bacillati</taxon>
        <taxon>Bacillota</taxon>
        <taxon>Bacilli</taxon>
        <taxon>Bacillales</taxon>
        <taxon>Bacillaceae</taxon>
        <taxon>Bacillus</taxon>
    </lineage>
</organism>
<dbReference type="RefSeq" id="WP_152152997.1">
    <property type="nucleotide sequence ID" value="NZ_WEIO01000008.1"/>
</dbReference>
<reference evidence="1 2" key="1">
    <citation type="submission" date="2019-10" db="EMBL/GenBank/DDBJ databases">
        <title>Bacillus aerolatum sp. nov., isolated from bioaerosol of sport playgrounds.</title>
        <authorList>
            <person name="Chen P."/>
            <person name="Zhang G."/>
        </authorList>
    </citation>
    <scope>NUCLEOTIDE SEQUENCE [LARGE SCALE GENOMIC DNA]</scope>
    <source>
        <strain evidence="1 2">CX253</strain>
    </source>
</reference>